<name>A0A160TAE4_9ZZZZ</name>
<accession>A0A160TAE4</accession>
<reference evidence="3" key="1">
    <citation type="submission" date="2015-10" db="EMBL/GenBank/DDBJ databases">
        <authorList>
            <person name="Gilbert D.G."/>
        </authorList>
    </citation>
    <scope>NUCLEOTIDE SEQUENCE</scope>
</reference>
<sequence length="379" mass="41414">MSRTAQLLITIAILAGGVSATMWIKNSNPKPERKAPEVVARLVEARELERETTRPTWPAGGTVNASDEVSLAAQVSARVEWISPEAIPGARLSKGTLLARLESADFDFAVKQKQAALAQVEADLAVEQGQADLAAEEFQLSAAKLSASDRALVMREPQLAAARAAVASAKAAVEQAKLDLARTEIRMPFDGQIMSRKVSPGSQVGSASTLFDLVATDTFWIEVKMPRAFLPWLDNQHAVTLSQQHWAGKTRQARILNVLPDVDSADRQVKVVLALDNPLSSPDSDVPPVLLNDYIDCVLYGREIIDAIVIDRRRLNDDDSTWAVNTSKLVKRQLDVIYRGRERVWIKSGFEAGDQLLMSQLDTPVIGLPLRVQAQGDKP</sequence>
<feature type="coiled-coil region" evidence="1">
    <location>
        <begin position="159"/>
        <end position="186"/>
    </location>
</feature>
<feature type="domain" description="CusB-like beta-barrel" evidence="2">
    <location>
        <begin position="219"/>
        <end position="278"/>
    </location>
</feature>
<dbReference type="EMBL" id="CZQC01000037">
    <property type="protein sequence ID" value="CUS41265.1"/>
    <property type="molecule type" value="Genomic_DNA"/>
</dbReference>
<dbReference type="Pfam" id="PF25954">
    <property type="entry name" value="Beta-barrel_RND_2"/>
    <property type="match status" value="1"/>
</dbReference>
<evidence type="ECO:0000256" key="1">
    <source>
        <dbReference type="SAM" id="Coils"/>
    </source>
</evidence>
<dbReference type="GO" id="GO:0015562">
    <property type="term" value="F:efflux transmembrane transporter activity"/>
    <property type="evidence" value="ECO:0007669"/>
    <property type="project" value="TreeGrafter"/>
</dbReference>
<dbReference type="SUPFAM" id="SSF111369">
    <property type="entry name" value="HlyD-like secretion proteins"/>
    <property type="match status" value="1"/>
</dbReference>
<proteinExistence type="predicted"/>
<evidence type="ECO:0000259" key="2">
    <source>
        <dbReference type="Pfam" id="PF25954"/>
    </source>
</evidence>
<dbReference type="GO" id="GO:1990281">
    <property type="term" value="C:efflux pump complex"/>
    <property type="evidence" value="ECO:0007669"/>
    <property type="project" value="TreeGrafter"/>
</dbReference>
<organism evidence="3">
    <name type="scientific">hydrothermal vent metagenome</name>
    <dbReference type="NCBI Taxonomy" id="652676"/>
    <lineage>
        <taxon>unclassified sequences</taxon>
        <taxon>metagenomes</taxon>
        <taxon>ecological metagenomes</taxon>
    </lineage>
</organism>
<dbReference type="PANTHER" id="PTHR30469">
    <property type="entry name" value="MULTIDRUG RESISTANCE PROTEIN MDTA"/>
    <property type="match status" value="1"/>
</dbReference>
<dbReference type="Gene3D" id="2.40.50.100">
    <property type="match status" value="1"/>
</dbReference>
<dbReference type="Gene3D" id="2.40.30.170">
    <property type="match status" value="1"/>
</dbReference>
<evidence type="ECO:0000313" key="3">
    <source>
        <dbReference type="EMBL" id="CUS41265.1"/>
    </source>
</evidence>
<protein>
    <submittedName>
        <fullName evidence="3">Membrane fusion protein of RND family multidrug efflux pump</fullName>
    </submittedName>
</protein>
<dbReference type="InterPro" id="IPR006143">
    <property type="entry name" value="RND_pump_MFP"/>
</dbReference>
<dbReference type="AlphaFoldDB" id="A0A160TAE4"/>
<dbReference type="NCBIfam" id="TIGR01730">
    <property type="entry name" value="RND_mfp"/>
    <property type="match status" value="1"/>
</dbReference>
<dbReference type="Gene3D" id="1.10.287.470">
    <property type="entry name" value="Helix hairpin bin"/>
    <property type="match status" value="1"/>
</dbReference>
<gene>
    <name evidence="3" type="ORF">MGWOODY_Tha1491</name>
</gene>
<dbReference type="InterPro" id="IPR058792">
    <property type="entry name" value="Beta-barrel_RND_2"/>
</dbReference>
<keyword evidence="1" id="KW-0175">Coiled coil</keyword>